<protein>
    <submittedName>
        <fullName evidence="3">Oxidoreductase</fullName>
    </submittedName>
</protein>
<dbReference type="InterPro" id="IPR050463">
    <property type="entry name" value="Gfo/Idh/MocA_oxidrdct_glycsds"/>
</dbReference>
<dbReference type="Gene3D" id="3.30.360.10">
    <property type="entry name" value="Dihydrodipicolinate Reductase, domain 2"/>
    <property type="match status" value="1"/>
</dbReference>
<dbReference type="Gene3D" id="3.40.50.720">
    <property type="entry name" value="NAD(P)-binding Rossmann-like Domain"/>
    <property type="match status" value="1"/>
</dbReference>
<dbReference type="InterPro" id="IPR000683">
    <property type="entry name" value="Gfo/Idh/MocA-like_OxRdtase_N"/>
</dbReference>
<dbReference type="OrthoDB" id="9763611at2"/>
<evidence type="ECO:0000259" key="2">
    <source>
        <dbReference type="Pfam" id="PF19051"/>
    </source>
</evidence>
<dbReference type="AlphaFoldDB" id="A0A512AX14"/>
<sequence>MNRRNFIKTSAAASVAYSAWSLPLISVAGKTRPYRTALVGSGWWGMNILREAIAAGESKVVALCDVDQNMLTAAALEVEKLNGDKPKKYGDFRELLAREKPEIVIVATPDHWHPLITIAAVQQGAHVYVEKPISHTINEGKAMVKAARANNRMVQVGTHRRVSPHNVSGMEFLKSGKAGKIGMVRAFVHYGGGPGQKTPDSEAPQGLNWEMWCGPAPFRPYNKTIHPKGFRAYLDYANGQLGDWGIHWLDQILWWTEEKFPRKIFSTGGRAIRQDNTDAPDHQVATYEFEDFTVNWEHRQFAGNNAEKGENVGCYFYGTEGTFHMGWHQGWTFYPTDKNKPVLHEDARLNQPDSQNIKQLWANFLQSVKSKQLPVCDIEIGHRSTNMALLGMLSYKLGRSIAWDGDKEIILNDPEANKLLSREYRGEWKYPVV</sequence>
<organism evidence="3 4">
    <name type="scientific">Adhaeribacter aerolatus</name>
    <dbReference type="NCBI Taxonomy" id="670289"/>
    <lineage>
        <taxon>Bacteria</taxon>
        <taxon>Pseudomonadati</taxon>
        <taxon>Bacteroidota</taxon>
        <taxon>Cytophagia</taxon>
        <taxon>Cytophagales</taxon>
        <taxon>Hymenobacteraceae</taxon>
        <taxon>Adhaeribacter</taxon>
    </lineage>
</organism>
<feature type="domain" description="Gfo/Idh/MocA-like oxidoreductase bacterial type C-terminal" evidence="2">
    <location>
        <begin position="199"/>
        <end position="429"/>
    </location>
</feature>
<dbReference type="RefSeq" id="WP_146897519.1">
    <property type="nucleotide sequence ID" value="NZ_BJYS01000013.1"/>
</dbReference>
<dbReference type="PANTHER" id="PTHR43818">
    <property type="entry name" value="BCDNA.GH03377"/>
    <property type="match status" value="1"/>
</dbReference>
<dbReference type="InterPro" id="IPR043906">
    <property type="entry name" value="Gfo/Idh/MocA_OxRdtase_bact_C"/>
</dbReference>
<accession>A0A512AX14</accession>
<keyword evidence="4" id="KW-1185">Reference proteome</keyword>
<gene>
    <name evidence="3" type="ORF">AAE02nite_19150</name>
</gene>
<dbReference type="EMBL" id="BJYS01000013">
    <property type="protein sequence ID" value="GEO04251.1"/>
    <property type="molecule type" value="Genomic_DNA"/>
</dbReference>
<proteinExistence type="predicted"/>
<evidence type="ECO:0000313" key="4">
    <source>
        <dbReference type="Proteomes" id="UP000321532"/>
    </source>
</evidence>
<dbReference type="Proteomes" id="UP000321532">
    <property type="component" value="Unassembled WGS sequence"/>
</dbReference>
<dbReference type="SUPFAM" id="SSF51735">
    <property type="entry name" value="NAD(P)-binding Rossmann-fold domains"/>
    <property type="match status" value="1"/>
</dbReference>
<feature type="domain" description="Gfo/Idh/MocA-like oxidoreductase N-terminal" evidence="1">
    <location>
        <begin position="35"/>
        <end position="157"/>
    </location>
</feature>
<dbReference type="Pfam" id="PF01408">
    <property type="entry name" value="GFO_IDH_MocA"/>
    <property type="match status" value="1"/>
</dbReference>
<evidence type="ECO:0000259" key="1">
    <source>
        <dbReference type="Pfam" id="PF01408"/>
    </source>
</evidence>
<reference evidence="3 4" key="1">
    <citation type="submission" date="2019-07" db="EMBL/GenBank/DDBJ databases">
        <title>Whole genome shotgun sequence of Adhaeribacter aerolatus NBRC 106133.</title>
        <authorList>
            <person name="Hosoyama A."/>
            <person name="Uohara A."/>
            <person name="Ohji S."/>
            <person name="Ichikawa N."/>
        </authorList>
    </citation>
    <scope>NUCLEOTIDE SEQUENCE [LARGE SCALE GENOMIC DNA]</scope>
    <source>
        <strain evidence="3 4">NBRC 106133</strain>
    </source>
</reference>
<dbReference type="InterPro" id="IPR036291">
    <property type="entry name" value="NAD(P)-bd_dom_sf"/>
</dbReference>
<comment type="caution">
    <text evidence="3">The sequence shown here is derived from an EMBL/GenBank/DDBJ whole genome shotgun (WGS) entry which is preliminary data.</text>
</comment>
<dbReference type="SUPFAM" id="SSF55347">
    <property type="entry name" value="Glyceraldehyde-3-phosphate dehydrogenase-like, C-terminal domain"/>
    <property type="match status" value="1"/>
</dbReference>
<name>A0A512AX14_9BACT</name>
<dbReference type="GO" id="GO:0000166">
    <property type="term" value="F:nucleotide binding"/>
    <property type="evidence" value="ECO:0007669"/>
    <property type="project" value="InterPro"/>
</dbReference>
<dbReference type="Pfam" id="PF19051">
    <property type="entry name" value="GFO_IDH_MocA_C2"/>
    <property type="match status" value="1"/>
</dbReference>
<evidence type="ECO:0000313" key="3">
    <source>
        <dbReference type="EMBL" id="GEO04251.1"/>
    </source>
</evidence>
<dbReference type="PANTHER" id="PTHR43818:SF5">
    <property type="entry name" value="OXIDOREDUCTASE FAMILY PROTEIN"/>
    <property type="match status" value="1"/>
</dbReference>